<feature type="non-terminal residue" evidence="1">
    <location>
        <position position="1"/>
    </location>
</feature>
<evidence type="ECO:0000313" key="2">
    <source>
        <dbReference type="Proteomes" id="UP000789901"/>
    </source>
</evidence>
<sequence length="128" mass="14756">VIPALDTFLDTSSQSSEYDDFCIIVYDAVHLDNGKILRTSENFHDKEWFSNVSVASAEDQVSESTNSVWYGKILLLLRLFQGLLKELYDLAIVHWYNILSEESELYGCPQLYYFEEYNAIPIGSIIQE</sequence>
<accession>A0ABN7XFD7</accession>
<proteinExistence type="predicted"/>
<dbReference type="Proteomes" id="UP000789901">
    <property type="component" value="Unassembled WGS sequence"/>
</dbReference>
<name>A0ABN7XFD7_GIGMA</name>
<dbReference type="EMBL" id="CAJVQB010127866">
    <property type="protein sequence ID" value="CAG8853700.1"/>
    <property type="molecule type" value="Genomic_DNA"/>
</dbReference>
<gene>
    <name evidence="1" type="ORF">GMARGA_LOCUS42521</name>
</gene>
<keyword evidence="2" id="KW-1185">Reference proteome</keyword>
<comment type="caution">
    <text evidence="1">The sequence shown here is derived from an EMBL/GenBank/DDBJ whole genome shotgun (WGS) entry which is preliminary data.</text>
</comment>
<feature type="non-terminal residue" evidence="1">
    <location>
        <position position="128"/>
    </location>
</feature>
<protein>
    <submittedName>
        <fullName evidence="1">15601_t:CDS:1</fullName>
    </submittedName>
</protein>
<evidence type="ECO:0000313" key="1">
    <source>
        <dbReference type="EMBL" id="CAG8853700.1"/>
    </source>
</evidence>
<organism evidence="1 2">
    <name type="scientific">Gigaspora margarita</name>
    <dbReference type="NCBI Taxonomy" id="4874"/>
    <lineage>
        <taxon>Eukaryota</taxon>
        <taxon>Fungi</taxon>
        <taxon>Fungi incertae sedis</taxon>
        <taxon>Mucoromycota</taxon>
        <taxon>Glomeromycotina</taxon>
        <taxon>Glomeromycetes</taxon>
        <taxon>Diversisporales</taxon>
        <taxon>Gigasporaceae</taxon>
        <taxon>Gigaspora</taxon>
    </lineage>
</organism>
<reference evidence="1 2" key="1">
    <citation type="submission" date="2021-06" db="EMBL/GenBank/DDBJ databases">
        <authorList>
            <person name="Kallberg Y."/>
            <person name="Tangrot J."/>
            <person name="Rosling A."/>
        </authorList>
    </citation>
    <scope>NUCLEOTIDE SEQUENCE [LARGE SCALE GENOMIC DNA]</scope>
    <source>
        <strain evidence="1 2">120-4 pot B 10/14</strain>
    </source>
</reference>